<dbReference type="Gene3D" id="2.40.50.140">
    <property type="entry name" value="Nucleic acid-binding proteins"/>
    <property type="match status" value="2"/>
</dbReference>
<keyword evidence="6 8" id="KW-0269">Exonuclease</keyword>
<dbReference type="InterPro" id="IPR022966">
    <property type="entry name" value="RNase_II/R_CS"/>
</dbReference>
<dbReference type="Pfam" id="PF17876">
    <property type="entry name" value="CSD2"/>
    <property type="match status" value="1"/>
</dbReference>
<dbReference type="InterPro" id="IPR050180">
    <property type="entry name" value="RNR_Ribonuclease"/>
</dbReference>
<dbReference type="SUPFAM" id="SSF50249">
    <property type="entry name" value="Nucleic acid-binding proteins"/>
    <property type="match status" value="4"/>
</dbReference>
<dbReference type="InterPro" id="IPR040476">
    <property type="entry name" value="CSD2"/>
</dbReference>
<feature type="domain" description="S1 motif" evidence="9">
    <location>
        <begin position="645"/>
        <end position="724"/>
    </location>
</feature>
<keyword evidence="4 8" id="KW-0540">Nuclease</keyword>
<dbReference type="PROSITE" id="PS50126">
    <property type="entry name" value="S1"/>
    <property type="match status" value="1"/>
</dbReference>
<evidence type="ECO:0000256" key="6">
    <source>
        <dbReference type="ARBA" id="ARBA00022839"/>
    </source>
</evidence>
<evidence type="ECO:0000256" key="4">
    <source>
        <dbReference type="ARBA" id="ARBA00022722"/>
    </source>
</evidence>
<proteinExistence type="inferred from homology"/>
<dbReference type="HAMAP" id="MF_01895">
    <property type="entry name" value="RNase_R"/>
    <property type="match status" value="1"/>
</dbReference>
<dbReference type="Proteomes" id="UP001163739">
    <property type="component" value="Chromosome"/>
</dbReference>
<accession>A0ABY6N2B7</accession>
<gene>
    <name evidence="8 10" type="primary">rnr</name>
    <name evidence="10" type="ORF">NKI27_19170</name>
</gene>
<dbReference type="InterPro" id="IPR012340">
    <property type="entry name" value="NA-bd_OB-fold"/>
</dbReference>
<reference evidence="10" key="1">
    <citation type="submission" date="2022-06" db="EMBL/GenBank/DDBJ databases">
        <title>Alkalimarinus sp. nov., isolated from gut of a Alitta virens.</title>
        <authorList>
            <person name="Yang A.I."/>
            <person name="Shin N.-R."/>
        </authorList>
    </citation>
    <scope>NUCLEOTIDE SEQUENCE</scope>
    <source>
        <strain evidence="10">A2M4</strain>
    </source>
</reference>
<dbReference type="InterPro" id="IPR003029">
    <property type="entry name" value="S1_domain"/>
</dbReference>
<dbReference type="PROSITE" id="PS01175">
    <property type="entry name" value="RIBONUCLEASE_II"/>
    <property type="match status" value="1"/>
</dbReference>
<evidence type="ECO:0000256" key="8">
    <source>
        <dbReference type="HAMAP-Rule" id="MF_01895"/>
    </source>
</evidence>
<dbReference type="InterPro" id="IPR004476">
    <property type="entry name" value="RNase_II/RNase_R"/>
</dbReference>
<evidence type="ECO:0000313" key="11">
    <source>
        <dbReference type="Proteomes" id="UP001163739"/>
    </source>
</evidence>
<dbReference type="EMBL" id="CP100390">
    <property type="protein sequence ID" value="UZE96142.1"/>
    <property type="molecule type" value="Genomic_DNA"/>
</dbReference>
<evidence type="ECO:0000256" key="3">
    <source>
        <dbReference type="ARBA" id="ARBA00022490"/>
    </source>
</evidence>
<dbReference type="InterPro" id="IPR013223">
    <property type="entry name" value="RNase_B_OB_dom"/>
</dbReference>
<evidence type="ECO:0000313" key="10">
    <source>
        <dbReference type="EMBL" id="UZE96142.1"/>
    </source>
</evidence>
<evidence type="ECO:0000256" key="1">
    <source>
        <dbReference type="ARBA" id="ARBA00001849"/>
    </source>
</evidence>
<dbReference type="Pfam" id="PF00773">
    <property type="entry name" value="RNB"/>
    <property type="match status" value="1"/>
</dbReference>
<dbReference type="PANTHER" id="PTHR23355">
    <property type="entry name" value="RIBONUCLEASE"/>
    <property type="match status" value="1"/>
</dbReference>
<dbReference type="Pfam" id="PF08206">
    <property type="entry name" value="OB_RNB"/>
    <property type="match status" value="1"/>
</dbReference>
<sequence length="732" mass="81709">MSLFDQVKKQLNRDQIAHKLSLNNADQKEALRRRLRAMERDGQLMFDQRKGYQLIDPRSLVTGAVSIHSDGFGFVSNPDLEKDLFVHKNQLNAVFDGDIVEVLVDARSDRHNSYNKLIRVVERKTTQIVGQLKRNGKQFYLIPDNRKISHKIDVDGHSLLNAETGQYVNTEIVDYPNYRNNTLVKITEVLGNAQDADMDIKLALCRHGISGEWNEALLDHADTLGIDVSDNDKASRVDYRHLPFVTIDGSDAKDFDDAVYCEKTVSGDWRLMVAIADVSHYVQPDDALDVEAQQRATSIYFPGHVVPMLPEALSNGLCSLNPNVDRLVMVCDMTINPQGVMTQSTFTEGLIHSHARLTYDQAYAVIAKQGSRLARKVNETTPDVVPHIENLHSLFGVLIAARKQRGAIDFETQEFKFNLTKKRKIASISPVNRNDAHRMIEEFMLCANVSTAKFLDHHKIPSLFRVHGGPQAKKLTLLRAFLLERGLSLGGAEKPTQSDYHQLLNSIGHRSDASVIRTQLLRSQSQAEYTADNQGHFGLAYDAYAHFTSPIRRYPDLLTHRAIRAKIRSAGSQKGTPQSGMQRALSWFGLSKRSGKSLSTKSYPYDKAAIAALALHCSEQSRQANDVSREVENGLKCQYMEQFKGESFVGTISGVTSFGFFVELDQGIAEGLVHISSLASEGLTFDAGKQQLSNGKVCYVLGDNIEVVLNKVDMKQQKMDFTVLASVNTEVA</sequence>
<comment type="function">
    <text evidence="8">3'-5' exoribonuclease that releases 5'-nucleoside monophosphates and is involved in maturation of structured RNAs.</text>
</comment>
<keyword evidence="7 8" id="KW-0694">RNA-binding</keyword>
<dbReference type="InterPro" id="IPR001900">
    <property type="entry name" value="RNase_II/R"/>
</dbReference>
<dbReference type="SMART" id="SM00955">
    <property type="entry name" value="RNB"/>
    <property type="match status" value="1"/>
</dbReference>
<keyword evidence="3 8" id="KW-0963">Cytoplasm</keyword>
<dbReference type="Pfam" id="PF00575">
    <property type="entry name" value="S1"/>
    <property type="match status" value="1"/>
</dbReference>
<dbReference type="EC" id="3.1.13.1" evidence="8"/>
<dbReference type="InterPro" id="IPR011129">
    <property type="entry name" value="CSD"/>
</dbReference>
<dbReference type="SMART" id="SM00357">
    <property type="entry name" value="CSP"/>
    <property type="match status" value="1"/>
</dbReference>
<name>A0ABY6N2B7_9ALTE</name>
<comment type="subcellular location">
    <subcellularLocation>
        <location evidence="2 8">Cytoplasm</location>
    </subcellularLocation>
</comment>
<dbReference type="InterPro" id="IPR011805">
    <property type="entry name" value="RNase_R"/>
</dbReference>
<comment type="catalytic activity">
    <reaction evidence="1 8">
        <text>Exonucleolytic cleavage in the 3'- to 5'-direction to yield nucleoside 5'-phosphates.</text>
        <dbReference type="EC" id="3.1.13.1"/>
    </reaction>
</comment>
<dbReference type="CDD" id="cd04471">
    <property type="entry name" value="S1_RNase_R"/>
    <property type="match status" value="1"/>
</dbReference>
<dbReference type="SMART" id="SM00316">
    <property type="entry name" value="S1"/>
    <property type="match status" value="1"/>
</dbReference>
<dbReference type="NCBIfam" id="TIGR00358">
    <property type="entry name" value="3_prime_RNase"/>
    <property type="match status" value="1"/>
</dbReference>
<keyword evidence="11" id="KW-1185">Reference proteome</keyword>
<evidence type="ECO:0000256" key="7">
    <source>
        <dbReference type="ARBA" id="ARBA00022884"/>
    </source>
</evidence>
<organism evidence="10 11">
    <name type="scientific">Alkalimarinus alittae</name>
    <dbReference type="NCBI Taxonomy" id="2961619"/>
    <lineage>
        <taxon>Bacteria</taxon>
        <taxon>Pseudomonadati</taxon>
        <taxon>Pseudomonadota</taxon>
        <taxon>Gammaproteobacteria</taxon>
        <taxon>Alteromonadales</taxon>
        <taxon>Alteromonadaceae</taxon>
        <taxon>Alkalimarinus</taxon>
    </lineage>
</organism>
<evidence type="ECO:0000256" key="5">
    <source>
        <dbReference type="ARBA" id="ARBA00022801"/>
    </source>
</evidence>
<dbReference type="PANTHER" id="PTHR23355:SF9">
    <property type="entry name" value="DIS3-LIKE EXONUCLEASE 2"/>
    <property type="match status" value="1"/>
</dbReference>
<comment type="similarity">
    <text evidence="8">Belongs to the RNR ribonuclease family. RNase R subfamily.</text>
</comment>
<protein>
    <recommendedName>
        <fullName evidence="8">Ribonuclease R</fullName>
        <shortName evidence="8">RNase R</shortName>
        <ecNumber evidence="8">3.1.13.1</ecNumber>
    </recommendedName>
</protein>
<evidence type="ECO:0000256" key="2">
    <source>
        <dbReference type="ARBA" id="ARBA00004496"/>
    </source>
</evidence>
<keyword evidence="5 8" id="KW-0378">Hydrolase</keyword>
<evidence type="ECO:0000259" key="9">
    <source>
        <dbReference type="PROSITE" id="PS50126"/>
    </source>
</evidence>
<dbReference type="NCBIfam" id="TIGR02063">
    <property type="entry name" value="RNase_R"/>
    <property type="match status" value="1"/>
</dbReference>